<dbReference type="SUPFAM" id="SSF50985">
    <property type="entry name" value="RCC1/BLIP-II"/>
    <property type="match status" value="1"/>
</dbReference>
<dbReference type="Gene3D" id="3.30.710.10">
    <property type="entry name" value="Potassium Channel Kv1.1, Chain A"/>
    <property type="match status" value="2"/>
</dbReference>
<reference evidence="5" key="1">
    <citation type="journal article" date="2021" name="Nat. Commun.">
        <title>Genetic determinants of endophytism in the Arabidopsis root mycobiome.</title>
        <authorList>
            <person name="Mesny F."/>
            <person name="Miyauchi S."/>
            <person name="Thiergart T."/>
            <person name="Pickel B."/>
            <person name="Atanasova L."/>
            <person name="Karlsson M."/>
            <person name="Huettel B."/>
            <person name="Barry K.W."/>
            <person name="Haridas S."/>
            <person name="Chen C."/>
            <person name="Bauer D."/>
            <person name="Andreopoulos W."/>
            <person name="Pangilinan J."/>
            <person name="LaButti K."/>
            <person name="Riley R."/>
            <person name="Lipzen A."/>
            <person name="Clum A."/>
            <person name="Drula E."/>
            <person name="Henrissat B."/>
            <person name="Kohler A."/>
            <person name="Grigoriev I.V."/>
            <person name="Martin F.M."/>
            <person name="Hacquard S."/>
        </authorList>
    </citation>
    <scope>NUCLEOTIDE SEQUENCE</scope>
    <source>
        <strain evidence="5">MPI-CAGE-AT-0016</strain>
    </source>
</reference>
<organism evidence="5 6">
    <name type="scientific">Plectosphaerella cucumerina</name>
    <dbReference type="NCBI Taxonomy" id="40658"/>
    <lineage>
        <taxon>Eukaryota</taxon>
        <taxon>Fungi</taxon>
        <taxon>Dikarya</taxon>
        <taxon>Ascomycota</taxon>
        <taxon>Pezizomycotina</taxon>
        <taxon>Sordariomycetes</taxon>
        <taxon>Hypocreomycetidae</taxon>
        <taxon>Glomerellales</taxon>
        <taxon>Plectosphaerellaceae</taxon>
        <taxon>Plectosphaerella</taxon>
    </lineage>
</organism>
<evidence type="ECO:0000256" key="1">
    <source>
        <dbReference type="ARBA" id="ARBA00022737"/>
    </source>
</evidence>
<evidence type="ECO:0000313" key="6">
    <source>
        <dbReference type="Proteomes" id="UP000813385"/>
    </source>
</evidence>
<feature type="region of interest" description="Disordered" evidence="3">
    <location>
        <begin position="48"/>
        <end position="70"/>
    </location>
</feature>
<dbReference type="Gene3D" id="1.25.40.20">
    <property type="entry name" value="Ankyrin repeat-containing domain"/>
    <property type="match status" value="1"/>
</dbReference>
<feature type="compositionally biased region" description="Basic residues" evidence="3">
    <location>
        <begin position="1531"/>
        <end position="1540"/>
    </location>
</feature>
<dbReference type="SMART" id="SM00248">
    <property type="entry name" value="ANK"/>
    <property type="match status" value="2"/>
</dbReference>
<dbReference type="Pfam" id="PF00651">
    <property type="entry name" value="BTB"/>
    <property type="match status" value="1"/>
</dbReference>
<dbReference type="InterPro" id="IPR051625">
    <property type="entry name" value="Signaling_Regulatory_Domain"/>
</dbReference>
<protein>
    <submittedName>
        <fullName evidence="5">BTB/POZ domain-containing protein</fullName>
    </submittedName>
</protein>
<accession>A0A8K0TUV4</accession>
<proteinExistence type="predicted"/>
<dbReference type="InterPro" id="IPR000210">
    <property type="entry name" value="BTB/POZ_dom"/>
</dbReference>
<evidence type="ECO:0000313" key="5">
    <source>
        <dbReference type="EMBL" id="KAH7375313.1"/>
    </source>
</evidence>
<sequence length="1594" mass="173627">MSHLLWKYYWDNDVERFQRLLAPVGHSSQSLSKSPAIGSGSLGLTANTAASGTSPRVTKSRKGSTFGALSGGQKGATSALGKAEVNSRDHAGLTLLLRAASSTASTAVSFVEALLAHPAVDLHAQDPESGWNALHRALYAGNISIARLLLEKERSFLTEQAHSSVVAKVGHLIKTKDHEGYSPFDLYNSTIALRDLKQSMDPDGSDDTSESGASDNDDYDLAKSVAALDTVTDGEEVFMFGSNKNLSLGVGDEDDRQFPERILLQRPAHLLRRFFEEYLEEAQDDPAFAAQAALADPSDLDQIPALTKHRPLRIHDAVLSKLHTVILTSDPISNMYICGVGRSGRLGLGDENTQFRFAPVQGGLADKKVVQAALGQNHTMALTSQGEVWTWGSNGNSQLGYVLPSARQDEEPMSAHPRQVFGALKKEMIIGIAASAVHSVAHTATSLYCWGRNLGQLALMDADSRSLEFQSTPRKVAASLFSSNIVAVSAIDKATTCLLEDSSVCVFTSYGYNFVKFPVPDVFANQQFTPRSVATRFDPSRNAIRSVSSGGETIAVVSARGDLFTVSLNHKAESAPSATSTTNPTKIKGALTVPQCLWNARKDGVRSVSVGEHGSVIICTESGAVWRRIKRAKAKDAGPGSAGAKRGDFKFQRVPGVNDIVTVRSSTFGAFAAIRKDCDVMKQQIAVDRQALAADLAPLLSLRGFEAAAPSGQGSETSKLWEAESLRLRIGELPYQLLRSSDLDADLLEHLKYKADHASDADILVRTTSSPDVMIPVHGWLLAARSPTLREVFAEYRSEGEYVMPETLELEERDGKTMVTFHSLDLLSLVNVVLYCYDDAVVPAWNFTRQAQPLAFRYRQIRTELMKLATKLQMAKLEAAVRLQTGVEKSHAEDMRLAIEDASFFEDADVIIELDDDEVAVHSQLLRQRCAFFEGLFHGRSGGMWLAGRQDLLEEDEQLRVDLQHVDASAFRYVMRFLYADVGTELFDDVVAADVDEFSDLVVQVMSIANELMLDRLSQICQSIIGKFATSRNIGLLLNEISPCSVTEFKDAGLEYVCLQMETMLENHFLDELDEGLLEELDEVVRQNQLSRYPFARSGRAELLLHDNNPELAGDIEEERQIRVKEMAYKLSQRDDDRRVSTSLRAKFGSFDDLSGTSPVPEPFSRRRSKAGQNEPFSPTLRHSDSRADLMFDMDEDRPLSLTSPIAPPSLAPAKSRSQQSIPGTVPLATSLSRPGSHLERGVDSGQQSTPPVAATSGSVQTTPFTAATEGKNKGKAPWGDSPLPTSKLDLREMLSGTPPKSALSASLAAQKAADASPRTAQQKMSQKERKKQQMAQAAALLAQEAEEKLPKAAWDTQDSAKRPAPWKAVSAGNKASLQDLMSAEKPMAASTANPKPLVAAESSPKTTPRRTASPDTRFSGQSRSGSAKPAASSSSSSRQAPPAQPLVPHSKSYKTSRPKFEPMLGLSMEDIIGQQRREQEIVKEAAAKRSMQEIQQEQEFQEWWDQESRRIQEEEARRAAKDDKDGQQKTSKRGRRGRTGKGGIEGLAGQAEPVKADRKPAKEKGSTASSSNNNRGKSSRGRGGKGPTGKISA</sequence>
<feature type="compositionally biased region" description="Basic and acidic residues" evidence="3">
    <location>
        <begin position="1507"/>
        <end position="1528"/>
    </location>
</feature>
<dbReference type="InterPro" id="IPR002110">
    <property type="entry name" value="Ankyrin_rpt"/>
</dbReference>
<feature type="compositionally biased region" description="Low complexity" evidence="3">
    <location>
        <begin position="1423"/>
        <end position="1442"/>
    </location>
</feature>
<keyword evidence="6" id="KW-1185">Reference proteome</keyword>
<dbReference type="InterPro" id="IPR036770">
    <property type="entry name" value="Ankyrin_rpt-contain_sf"/>
</dbReference>
<dbReference type="PANTHER" id="PTHR22872">
    <property type="entry name" value="BTK-BINDING PROTEIN-RELATED"/>
    <property type="match status" value="1"/>
</dbReference>
<feature type="compositionally biased region" description="Polar residues" evidence="3">
    <location>
        <begin position="1245"/>
        <end position="1266"/>
    </location>
</feature>
<comment type="caution">
    <text evidence="5">The sequence shown here is derived from an EMBL/GenBank/DDBJ whole genome shotgun (WGS) entry which is preliminary data.</text>
</comment>
<feature type="region of interest" description="Disordered" evidence="3">
    <location>
        <begin position="1198"/>
        <end position="1469"/>
    </location>
</feature>
<evidence type="ECO:0000259" key="4">
    <source>
        <dbReference type="PROSITE" id="PS50097"/>
    </source>
</evidence>
<feature type="region of interest" description="Disordered" evidence="3">
    <location>
        <begin position="197"/>
        <end position="218"/>
    </location>
</feature>
<feature type="repeat" description="RCC1" evidence="2">
    <location>
        <begin position="333"/>
        <end position="385"/>
    </location>
</feature>
<dbReference type="OrthoDB" id="1893551at2759"/>
<dbReference type="Proteomes" id="UP000813385">
    <property type="component" value="Unassembled WGS sequence"/>
</dbReference>
<dbReference type="Pfam" id="PF13540">
    <property type="entry name" value="RCC1_2"/>
    <property type="match status" value="1"/>
</dbReference>
<dbReference type="PROSITE" id="PS50097">
    <property type="entry name" value="BTB"/>
    <property type="match status" value="1"/>
</dbReference>
<dbReference type="PANTHER" id="PTHR22872:SF2">
    <property type="entry name" value="INHIBITOR OF BRUTON TYROSINE KINASE"/>
    <property type="match status" value="1"/>
</dbReference>
<feature type="repeat" description="RCC1" evidence="2">
    <location>
        <begin position="386"/>
        <end position="445"/>
    </location>
</feature>
<feature type="region of interest" description="Disordered" evidence="3">
    <location>
        <begin position="1484"/>
        <end position="1594"/>
    </location>
</feature>
<feature type="region of interest" description="Disordered" evidence="3">
    <location>
        <begin position="1150"/>
        <end position="1186"/>
    </location>
</feature>
<keyword evidence="1" id="KW-0677">Repeat</keyword>
<dbReference type="SUPFAM" id="SSF48403">
    <property type="entry name" value="Ankyrin repeat"/>
    <property type="match status" value="1"/>
</dbReference>
<dbReference type="EMBL" id="JAGPXD010000001">
    <property type="protein sequence ID" value="KAH7375313.1"/>
    <property type="molecule type" value="Genomic_DNA"/>
</dbReference>
<dbReference type="SMART" id="SM00225">
    <property type="entry name" value="BTB"/>
    <property type="match status" value="1"/>
</dbReference>
<feature type="compositionally biased region" description="Polar residues" evidence="3">
    <location>
        <begin position="1404"/>
        <end position="1422"/>
    </location>
</feature>
<dbReference type="InterPro" id="IPR011333">
    <property type="entry name" value="SKP1/BTB/POZ_sf"/>
</dbReference>
<dbReference type="PROSITE" id="PS50012">
    <property type="entry name" value="RCC1_3"/>
    <property type="match status" value="2"/>
</dbReference>
<feature type="domain" description="BTB" evidence="4">
    <location>
        <begin position="908"/>
        <end position="981"/>
    </location>
</feature>
<dbReference type="InterPro" id="IPR000408">
    <property type="entry name" value="Reg_chr_condens"/>
</dbReference>
<feature type="compositionally biased region" description="Basic and acidic residues" evidence="3">
    <location>
        <begin position="1555"/>
        <end position="1566"/>
    </location>
</feature>
<feature type="compositionally biased region" description="Polar residues" evidence="3">
    <location>
        <begin position="1216"/>
        <end position="1234"/>
    </location>
</feature>
<dbReference type="Pfam" id="PF12796">
    <property type="entry name" value="Ank_2"/>
    <property type="match status" value="1"/>
</dbReference>
<dbReference type="InterPro" id="IPR009091">
    <property type="entry name" value="RCC1/BLIP-II"/>
</dbReference>
<gene>
    <name evidence="5" type="ORF">B0T11DRAFT_8109</name>
</gene>
<feature type="compositionally biased region" description="Acidic residues" evidence="3">
    <location>
        <begin position="203"/>
        <end position="218"/>
    </location>
</feature>
<evidence type="ECO:0000256" key="2">
    <source>
        <dbReference type="PROSITE-ProRule" id="PRU00235"/>
    </source>
</evidence>
<dbReference type="PRINTS" id="PR00633">
    <property type="entry name" value="RCCNDNSATION"/>
</dbReference>
<feature type="compositionally biased region" description="Low complexity" evidence="3">
    <location>
        <begin position="1301"/>
        <end position="1317"/>
    </location>
</feature>
<feature type="compositionally biased region" description="Low complexity" evidence="3">
    <location>
        <begin position="1334"/>
        <end position="1344"/>
    </location>
</feature>
<dbReference type="Gene3D" id="2.130.10.30">
    <property type="entry name" value="Regulator of chromosome condensation 1/beta-lactamase-inhibitor protein II"/>
    <property type="match status" value="1"/>
</dbReference>
<dbReference type="SUPFAM" id="SSF54695">
    <property type="entry name" value="POZ domain"/>
    <property type="match status" value="1"/>
</dbReference>
<name>A0A8K0TUV4_9PEZI</name>
<evidence type="ECO:0000256" key="3">
    <source>
        <dbReference type="SAM" id="MobiDB-lite"/>
    </source>
</evidence>
<feature type="compositionally biased region" description="Polar residues" evidence="3">
    <location>
        <begin position="48"/>
        <end position="57"/>
    </location>
</feature>